<dbReference type="InterPro" id="IPR001451">
    <property type="entry name" value="Hexapep"/>
</dbReference>
<dbReference type="Pfam" id="PF00132">
    <property type="entry name" value="Hexapep"/>
    <property type="match status" value="1"/>
</dbReference>
<evidence type="ECO:0000313" key="1">
    <source>
        <dbReference type="EMBL" id="PCI28038.1"/>
    </source>
</evidence>
<dbReference type="CDD" id="cd04647">
    <property type="entry name" value="LbH_MAT_like"/>
    <property type="match status" value="1"/>
</dbReference>
<dbReference type="PANTHER" id="PTHR23416">
    <property type="entry name" value="SIALIC ACID SYNTHASE-RELATED"/>
    <property type="match status" value="1"/>
</dbReference>
<dbReference type="Proteomes" id="UP000218113">
    <property type="component" value="Unassembled WGS sequence"/>
</dbReference>
<accession>A0A2A4T3E0</accession>
<organism evidence="1 2">
    <name type="scientific">SAR324 cluster bacterium</name>
    <dbReference type="NCBI Taxonomy" id="2024889"/>
    <lineage>
        <taxon>Bacteria</taxon>
        <taxon>Deltaproteobacteria</taxon>
        <taxon>SAR324 cluster</taxon>
    </lineage>
</organism>
<dbReference type="InterPro" id="IPR011004">
    <property type="entry name" value="Trimer_LpxA-like_sf"/>
</dbReference>
<protein>
    <submittedName>
        <fullName evidence="1">Acetyltransferase</fullName>
    </submittedName>
</protein>
<comment type="caution">
    <text evidence="1">The sequence shown here is derived from an EMBL/GenBank/DDBJ whole genome shotgun (WGS) entry which is preliminary data.</text>
</comment>
<sequence length="238" mass="26706">MMTMKEKMKGSYLKVNKNFPKLGLLIKRLYKYKRIMNSVTRKVKGKLNLLEYSQAILNNVAFDIKGNGNIVTINYGAVLNNVNFFIRGDNHKIIIQDNCIFSRGGSVWFEHEKGLLVIGKNTTMENVHIAVTEPDSKIEIGEDCMFAYDIDIRTGDSHSIIDSSSGKRINYAKDVVIGNHVWLAAHCRILKGAQINDDSVVGTNSVVTKNFNETGVVLAGCPAEIVKRNITWNRENII</sequence>
<dbReference type="GO" id="GO:0016740">
    <property type="term" value="F:transferase activity"/>
    <property type="evidence" value="ECO:0007669"/>
    <property type="project" value="UniProtKB-KW"/>
</dbReference>
<dbReference type="SUPFAM" id="SSF51161">
    <property type="entry name" value="Trimeric LpxA-like enzymes"/>
    <property type="match status" value="1"/>
</dbReference>
<reference evidence="2" key="1">
    <citation type="submission" date="2017-08" db="EMBL/GenBank/DDBJ databases">
        <title>A dynamic microbial community with high functional redundancy inhabits the cold, oxic subseafloor aquifer.</title>
        <authorList>
            <person name="Tully B.J."/>
            <person name="Wheat C.G."/>
            <person name="Glazer B.T."/>
            <person name="Huber J.A."/>
        </authorList>
    </citation>
    <scope>NUCLEOTIDE SEQUENCE [LARGE SCALE GENOMIC DNA]</scope>
</reference>
<dbReference type="Gene3D" id="2.160.10.10">
    <property type="entry name" value="Hexapeptide repeat proteins"/>
    <property type="match status" value="1"/>
</dbReference>
<dbReference type="InterPro" id="IPR051159">
    <property type="entry name" value="Hexapeptide_acetyltransf"/>
</dbReference>
<proteinExistence type="predicted"/>
<keyword evidence="1" id="KW-0808">Transferase</keyword>
<gene>
    <name evidence="1" type="ORF">COB67_07230</name>
</gene>
<dbReference type="EMBL" id="NVSR01000042">
    <property type="protein sequence ID" value="PCI28038.1"/>
    <property type="molecule type" value="Genomic_DNA"/>
</dbReference>
<dbReference type="AlphaFoldDB" id="A0A2A4T3E0"/>
<dbReference type="PANTHER" id="PTHR23416:SF78">
    <property type="entry name" value="LIPOPOLYSACCHARIDE BIOSYNTHESIS O-ACETYL TRANSFERASE WBBJ-RELATED"/>
    <property type="match status" value="1"/>
</dbReference>
<evidence type="ECO:0000313" key="2">
    <source>
        <dbReference type="Proteomes" id="UP000218113"/>
    </source>
</evidence>
<name>A0A2A4T3E0_9DELT</name>